<sequence>MHVSVCCSFGSRGAPPSWIPRLRRAPGRRRGERMSFCCFVPGHPMVLASSFTQVAPNRWSIHLESPRPINEIAAFVTEPLAPGMALGCHVASAPFEQASWHYLGAISAAEPSVVFKTRFVWSARDAVPTTVQFGVELQPASQLLQAPAEKVSVEVLEAGRRIGQDLYQYLASFAVTSMTPAGKLRQDFYPSAQKTDELAHSVGEVIQLPAHALEKWLARFNSKCRGEGLDWLNSTG</sequence>
<dbReference type="GO" id="GO:0005634">
    <property type="term" value="C:nucleus"/>
    <property type="evidence" value="ECO:0007669"/>
    <property type="project" value="TreeGrafter"/>
</dbReference>
<evidence type="ECO:0000259" key="1">
    <source>
        <dbReference type="Pfam" id="PF05603"/>
    </source>
</evidence>
<dbReference type="AlphaFoldDB" id="A0AB34ISS1"/>
<dbReference type="GO" id="GO:0006606">
    <property type="term" value="P:protein import into nucleus"/>
    <property type="evidence" value="ECO:0007669"/>
    <property type="project" value="TreeGrafter"/>
</dbReference>
<feature type="domain" description="Hikeshi-like N-terminal" evidence="1">
    <location>
        <begin position="48"/>
        <end position="118"/>
    </location>
</feature>
<name>A0AB34ISS1_PRYPA</name>
<dbReference type="Proteomes" id="UP001515480">
    <property type="component" value="Unassembled WGS sequence"/>
</dbReference>
<dbReference type="PANTHER" id="PTHR12925:SF0">
    <property type="entry name" value="PROTEIN HIKESHI"/>
    <property type="match status" value="1"/>
</dbReference>
<dbReference type="PANTHER" id="PTHR12925">
    <property type="entry name" value="HIKESHI FAMILY MEMBER"/>
    <property type="match status" value="1"/>
</dbReference>
<keyword evidence="3" id="KW-1185">Reference proteome</keyword>
<proteinExistence type="predicted"/>
<dbReference type="InterPro" id="IPR008493">
    <property type="entry name" value="Hikeshi-like_N"/>
</dbReference>
<dbReference type="GO" id="GO:0005829">
    <property type="term" value="C:cytosol"/>
    <property type="evidence" value="ECO:0007669"/>
    <property type="project" value="TreeGrafter"/>
</dbReference>
<dbReference type="EMBL" id="JBGBPQ010000018">
    <property type="protein sequence ID" value="KAL1506992.1"/>
    <property type="molecule type" value="Genomic_DNA"/>
</dbReference>
<dbReference type="GO" id="GO:0061608">
    <property type="term" value="F:nuclear import signal receptor activity"/>
    <property type="evidence" value="ECO:0007669"/>
    <property type="project" value="TreeGrafter"/>
</dbReference>
<accession>A0AB34ISS1</accession>
<evidence type="ECO:0000313" key="2">
    <source>
        <dbReference type="EMBL" id="KAL1506992.1"/>
    </source>
</evidence>
<dbReference type="InterPro" id="IPR031318">
    <property type="entry name" value="OPI10"/>
</dbReference>
<protein>
    <recommendedName>
        <fullName evidence="1">Hikeshi-like N-terminal domain-containing protein</fullName>
    </recommendedName>
</protein>
<reference evidence="2 3" key="1">
    <citation type="journal article" date="2024" name="Science">
        <title>Giant polyketide synthase enzymes in the biosynthesis of giant marine polyether toxins.</title>
        <authorList>
            <person name="Fallon T.R."/>
            <person name="Shende V.V."/>
            <person name="Wierzbicki I.H."/>
            <person name="Pendleton A.L."/>
            <person name="Watervoot N.F."/>
            <person name="Auber R.P."/>
            <person name="Gonzalez D.J."/>
            <person name="Wisecaver J.H."/>
            <person name="Moore B.S."/>
        </authorList>
    </citation>
    <scope>NUCLEOTIDE SEQUENCE [LARGE SCALE GENOMIC DNA]</scope>
    <source>
        <strain evidence="2 3">12B1</strain>
    </source>
</reference>
<organism evidence="2 3">
    <name type="scientific">Prymnesium parvum</name>
    <name type="common">Toxic golden alga</name>
    <dbReference type="NCBI Taxonomy" id="97485"/>
    <lineage>
        <taxon>Eukaryota</taxon>
        <taxon>Haptista</taxon>
        <taxon>Haptophyta</taxon>
        <taxon>Prymnesiophyceae</taxon>
        <taxon>Prymnesiales</taxon>
        <taxon>Prymnesiaceae</taxon>
        <taxon>Prymnesium</taxon>
    </lineage>
</organism>
<evidence type="ECO:0000313" key="3">
    <source>
        <dbReference type="Proteomes" id="UP001515480"/>
    </source>
</evidence>
<gene>
    <name evidence="2" type="ORF">AB1Y20_007855</name>
</gene>
<dbReference type="Pfam" id="PF05603">
    <property type="entry name" value="Hikeshi-like_N"/>
    <property type="match status" value="1"/>
</dbReference>
<comment type="caution">
    <text evidence="2">The sequence shown here is derived from an EMBL/GenBank/DDBJ whole genome shotgun (WGS) entry which is preliminary data.</text>
</comment>